<protein>
    <submittedName>
        <fullName evidence="2">Uncharacterized protein</fullName>
    </submittedName>
</protein>
<reference evidence="2 3" key="1">
    <citation type="journal article" date="2016" name="Genome Announc.">
        <title>Complete Genome Sequence of Thiostrepton-Producing Streptomyces laurentii ATCC 31255.</title>
        <authorList>
            <person name="Doi K."/>
            <person name="Fujino Y."/>
            <person name="Nagayoshi Y."/>
            <person name="Ohshima T."/>
            <person name="Ogata S."/>
        </authorList>
    </citation>
    <scope>NUCLEOTIDE SEQUENCE [LARGE SCALE GENOMIC DNA]</scope>
    <source>
        <strain evidence="2 3">ATCC 31255</strain>
    </source>
</reference>
<dbReference type="KEGG" id="slau:SLA_2417"/>
<dbReference type="EMBL" id="AP017424">
    <property type="protein sequence ID" value="BAU83344.1"/>
    <property type="molecule type" value="Genomic_DNA"/>
</dbReference>
<proteinExistence type="predicted"/>
<name>A0A160NYI9_STRLU</name>
<sequence>MCHHYAPRDPIAEFWRGEISLRQLRVLVEGLPPDGALARRVRGHHWQHNEFMLADIRDLLARLGTDFVNANRDPKKSAPAPYPDPAWRPESPAAKHKRHEKTRKEITEARSGYMRIVAQVTPQHAEKG</sequence>
<dbReference type="AlphaFoldDB" id="A0A160NYI9"/>
<evidence type="ECO:0000256" key="1">
    <source>
        <dbReference type="SAM" id="MobiDB-lite"/>
    </source>
</evidence>
<dbReference type="Proteomes" id="UP000217676">
    <property type="component" value="Chromosome"/>
</dbReference>
<feature type="region of interest" description="Disordered" evidence="1">
    <location>
        <begin position="68"/>
        <end position="112"/>
    </location>
</feature>
<gene>
    <name evidence="2" type="ORF">SLA_2417</name>
</gene>
<evidence type="ECO:0000313" key="2">
    <source>
        <dbReference type="EMBL" id="BAU83344.1"/>
    </source>
</evidence>
<organism evidence="2 3">
    <name type="scientific">Streptomyces laurentii</name>
    <dbReference type="NCBI Taxonomy" id="39478"/>
    <lineage>
        <taxon>Bacteria</taxon>
        <taxon>Bacillati</taxon>
        <taxon>Actinomycetota</taxon>
        <taxon>Actinomycetes</taxon>
        <taxon>Kitasatosporales</taxon>
        <taxon>Streptomycetaceae</taxon>
        <taxon>Streptomyces</taxon>
    </lineage>
</organism>
<evidence type="ECO:0000313" key="3">
    <source>
        <dbReference type="Proteomes" id="UP000217676"/>
    </source>
</evidence>
<keyword evidence="3" id="KW-1185">Reference proteome</keyword>
<accession>A0A160NYI9</accession>